<keyword evidence="2" id="KW-1185">Reference proteome</keyword>
<dbReference type="RefSeq" id="WP_119115194.1">
    <property type="nucleotide sequence ID" value="NZ_QWVS01000002.1"/>
</dbReference>
<dbReference type="EMBL" id="QWVS01000002">
    <property type="protein sequence ID" value="RID89084.1"/>
    <property type="molecule type" value="Genomic_DNA"/>
</dbReference>
<evidence type="ECO:0000313" key="2">
    <source>
        <dbReference type="Proteomes" id="UP000266016"/>
    </source>
</evidence>
<comment type="caution">
    <text evidence="1">The sequence shown here is derived from an EMBL/GenBank/DDBJ whole genome shotgun (WGS) entry which is preliminary data.</text>
</comment>
<evidence type="ECO:0000313" key="1">
    <source>
        <dbReference type="EMBL" id="RID89084.1"/>
    </source>
</evidence>
<name>A0A398BHJ2_9BACI</name>
<dbReference type="CDD" id="cd12870">
    <property type="entry name" value="MqsA"/>
    <property type="match status" value="1"/>
</dbReference>
<gene>
    <name evidence="1" type="ORF">D1953_00495</name>
</gene>
<proteinExistence type="predicted"/>
<organism evidence="1 2">
    <name type="scientific">Peribacillus asahii</name>
    <dbReference type="NCBI Taxonomy" id="228899"/>
    <lineage>
        <taxon>Bacteria</taxon>
        <taxon>Bacillati</taxon>
        <taxon>Bacillota</taxon>
        <taxon>Bacilli</taxon>
        <taxon>Bacillales</taxon>
        <taxon>Bacillaceae</taxon>
        <taxon>Peribacillus</taxon>
    </lineage>
</organism>
<dbReference type="InterPro" id="IPR022453">
    <property type="entry name" value="Znf_MqsA-type"/>
</dbReference>
<reference evidence="1 2" key="1">
    <citation type="submission" date="2018-08" db="EMBL/GenBank/DDBJ databases">
        <title>Bacillus jemisoniae sp. nov., Bacillus chryseoplanitiae sp. nov., Bacillus resnikiae sp. nov., and Bacillus frankliniae sp. nov., isolated from Viking spacecraft and associated surfaces.</title>
        <authorList>
            <person name="Seuylemezian A."/>
            <person name="Vaishampayan P."/>
        </authorList>
    </citation>
    <scope>NUCLEOTIDE SEQUENCE [LARGE SCALE GENOMIC DNA]</scope>
    <source>
        <strain evidence="1 2">MA001</strain>
    </source>
</reference>
<dbReference type="NCBIfam" id="TIGR03831">
    <property type="entry name" value="YgiT_finger"/>
    <property type="match status" value="1"/>
</dbReference>
<dbReference type="Proteomes" id="UP000266016">
    <property type="component" value="Unassembled WGS sequence"/>
</dbReference>
<dbReference type="NCBIfam" id="TIGR03829">
    <property type="entry name" value="YokU_near_AblA"/>
    <property type="match status" value="1"/>
</dbReference>
<sequence length="93" mass="10886">MKTCPWCEEGTLSSVTDTVYWELPDGTRAVEITETPSILCDHCQALFQSDETVKEIEDQLFLIDTKQLGKQTKYEDLLKMKRLLKRNYFDFSE</sequence>
<dbReference type="Pfam" id="PF14122">
    <property type="entry name" value="YokU"/>
    <property type="match status" value="1"/>
</dbReference>
<dbReference type="InterPro" id="IPR022451">
    <property type="entry name" value="CHP03829_YokU"/>
</dbReference>
<protein>
    <submittedName>
        <fullName evidence="1">YokU family protein</fullName>
    </submittedName>
</protein>
<dbReference type="AlphaFoldDB" id="A0A398BHJ2"/>
<accession>A0A398BHJ2</accession>